<dbReference type="GO" id="GO:0006893">
    <property type="term" value="P:Golgi to plasma membrane transport"/>
    <property type="evidence" value="ECO:0007669"/>
    <property type="project" value="TreeGrafter"/>
</dbReference>
<dbReference type="GO" id="GO:0046983">
    <property type="term" value="F:protein dimerization activity"/>
    <property type="evidence" value="ECO:0007669"/>
    <property type="project" value="InterPro"/>
</dbReference>
<protein>
    <submittedName>
        <fullName evidence="4">Chitin biosynthesis protein</fullName>
    </submittedName>
</protein>
<evidence type="ECO:0000313" key="4">
    <source>
        <dbReference type="EMBL" id="KAF7298651.1"/>
    </source>
</evidence>
<dbReference type="Proteomes" id="UP000636479">
    <property type="component" value="Unassembled WGS sequence"/>
</dbReference>
<dbReference type="PROSITE" id="PS50172">
    <property type="entry name" value="BRCT"/>
    <property type="match status" value="1"/>
</dbReference>
<dbReference type="InterPro" id="IPR013783">
    <property type="entry name" value="Ig-like_fold"/>
</dbReference>
<gene>
    <name evidence="4" type="ORF">MIND_00812300</name>
</gene>
<dbReference type="InterPro" id="IPR001357">
    <property type="entry name" value="BRCT_dom"/>
</dbReference>
<sequence>MQDFTFTVGKLDAGMAILLGERAHLIEFPSVLLPPGATTGSIVNISVHQNIAEEKRRDTEFWDLQDQILGEFGMRSPEAPQLQLRHTTQTSVTLEWPTLQLATAKIRSLVIYRNGERLAPIPYPLTNTSTKLSSLEVNTEYTFQLILRTTAGTFPSNVLRVRTHTMTDTSGISVCFGTMQDTELLERAKAALREMKAKWTDKIAIDTTHFVCTTPNSKTNSPIAPAAEYQRAEQLSIPIVQPHWIFACLTEKKLVPVAQFGLGAILPPPARQPAPPPPPPESDSEGSEGSGSDSEEDVGAAVPSSVHEKRMSRPGTMNRDFKFPTPVSSPTVENTHVPAVRVVTPSNIEVPAPPPMEKEGSLTRPSPPRSASARSDDGDELGDTEEISLN</sequence>
<dbReference type="InterPro" id="IPR031673">
    <property type="entry name" value="Chs5_N"/>
</dbReference>
<dbReference type="SUPFAM" id="SSF52113">
    <property type="entry name" value="BRCT domain"/>
    <property type="match status" value="1"/>
</dbReference>
<evidence type="ECO:0000313" key="5">
    <source>
        <dbReference type="Proteomes" id="UP000636479"/>
    </source>
</evidence>
<dbReference type="CDD" id="cd13945">
    <property type="entry name" value="Chs5_N"/>
    <property type="match status" value="1"/>
</dbReference>
<dbReference type="RefSeq" id="XP_037218039.1">
    <property type="nucleotide sequence ID" value="XM_037364797.1"/>
</dbReference>
<dbReference type="Pfam" id="PF16892">
    <property type="entry name" value="CHS5_N"/>
    <property type="match status" value="1"/>
</dbReference>
<dbReference type="Gene3D" id="6.20.120.50">
    <property type="match status" value="1"/>
</dbReference>
<dbReference type="CDD" id="cd00063">
    <property type="entry name" value="FN3"/>
    <property type="match status" value="1"/>
</dbReference>
<name>A0A8H6W0L3_9AGAR</name>
<dbReference type="PANTHER" id="PTHR47351:SF1">
    <property type="entry name" value="CHITIN BIOSYNTHESIS PROTEIN CHS5"/>
    <property type="match status" value="1"/>
</dbReference>
<keyword evidence="5" id="KW-1185">Reference proteome</keyword>
<dbReference type="InterPro" id="IPR036420">
    <property type="entry name" value="BRCT_dom_sf"/>
</dbReference>
<organism evidence="4 5">
    <name type="scientific">Mycena indigotica</name>
    <dbReference type="NCBI Taxonomy" id="2126181"/>
    <lineage>
        <taxon>Eukaryota</taxon>
        <taxon>Fungi</taxon>
        <taxon>Dikarya</taxon>
        <taxon>Basidiomycota</taxon>
        <taxon>Agaricomycotina</taxon>
        <taxon>Agaricomycetes</taxon>
        <taxon>Agaricomycetidae</taxon>
        <taxon>Agaricales</taxon>
        <taxon>Marasmiineae</taxon>
        <taxon>Mycenaceae</taxon>
        <taxon>Mycena</taxon>
    </lineage>
</organism>
<dbReference type="GeneID" id="59347313"/>
<dbReference type="Pfam" id="PF16893">
    <property type="entry name" value="fn3_2"/>
    <property type="match status" value="1"/>
</dbReference>
<dbReference type="AlphaFoldDB" id="A0A8H6W0L3"/>
<dbReference type="PANTHER" id="PTHR47351">
    <property type="entry name" value="CHITIN BIOSYNTHESIS PROTEIN CHS5"/>
    <property type="match status" value="1"/>
</dbReference>
<feature type="region of interest" description="Disordered" evidence="1">
    <location>
        <begin position="266"/>
        <end position="390"/>
    </location>
</feature>
<evidence type="ECO:0000256" key="1">
    <source>
        <dbReference type="SAM" id="MobiDB-lite"/>
    </source>
</evidence>
<dbReference type="GO" id="GO:0000747">
    <property type="term" value="P:conjugation with cellular fusion"/>
    <property type="evidence" value="ECO:0007669"/>
    <property type="project" value="TreeGrafter"/>
</dbReference>
<accession>A0A8H6W0L3</accession>
<evidence type="ECO:0000259" key="2">
    <source>
        <dbReference type="PROSITE" id="PS50172"/>
    </source>
</evidence>
<dbReference type="GO" id="GO:0005802">
    <property type="term" value="C:trans-Golgi network"/>
    <property type="evidence" value="ECO:0007669"/>
    <property type="project" value="TreeGrafter"/>
</dbReference>
<evidence type="ECO:0000259" key="3">
    <source>
        <dbReference type="PROSITE" id="PS50853"/>
    </source>
</evidence>
<dbReference type="Gene3D" id="3.40.50.10190">
    <property type="entry name" value="BRCT domain"/>
    <property type="match status" value="1"/>
</dbReference>
<dbReference type="SMART" id="SM00292">
    <property type="entry name" value="BRCT"/>
    <property type="match status" value="1"/>
</dbReference>
<dbReference type="Gene3D" id="2.60.40.10">
    <property type="entry name" value="Immunoglobulins"/>
    <property type="match status" value="1"/>
</dbReference>
<feature type="domain" description="Fibronectin type-III" evidence="3">
    <location>
        <begin position="76"/>
        <end position="170"/>
    </location>
</feature>
<dbReference type="PROSITE" id="PS50853">
    <property type="entry name" value="FN3"/>
    <property type="match status" value="1"/>
</dbReference>
<dbReference type="InterPro" id="IPR031669">
    <property type="entry name" value="Fn3_2"/>
</dbReference>
<proteinExistence type="predicted"/>
<reference evidence="4" key="1">
    <citation type="submission" date="2020-05" db="EMBL/GenBank/DDBJ databases">
        <title>Mycena genomes resolve the evolution of fungal bioluminescence.</title>
        <authorList>
            <person name="Tsai I.J."/>
        </authorList>
    </citation>
    <scope>NUCLEOTIDE SEQUENCE</scope>
    <source>
        <strain evidence="4">171206Taipei</strain>
    </source>
</reference>
<comment type="caution">
    <text evidence="4">The sequence shown here is derived from an EMBL/GenBank/DDBJ whole genome shotgun (WGS) entry which is preliminary data.</text>
</comment>
<dbReference type="InterPro" id="IPR003961">
    <property type="entry name" value="FN3_dom"/>
</dbReference>
<dbReference type="OrthoDB" id="245697at2759"/>
<feature type="domain" description="BRCT" evidence="2">
    <location>
        <begin position="164"/>
        <end position="262"/>
    </location>
</feature>
<dbReference type="Pfam" id="PF00533">
    <property type="entry name" value="BRCT"/>
    <property type="match status" value="1"/>
</dbReference>
<dbReference type="GO" id="GO:0034044">
    <property type="term" value="C:exomer complex"/>
    <property type="evidence" value="ECO:0007669"/>
    <property type="project" value="TreeGrafter"/>
</dbReference>
<dbReference type="SUPFAM" id="SSF49265">
    <property type="entry name" value="Fibronectin type III"/>
    <property type="match status" value="1"/>
</dbReference>
<feature type="compositionally biased region" description="Pro residues" evidence="1">
    <location>
        <begin position="266"/>
        <end position="281"/>
    </location>
</feature>
<dbReference type="InterPro" id="IPR052827">
    <property type="entry name" value="CHS_Export/Cell_Fusion_Reg"/>
</dbReference>
<dbReference type="EMBL" id="JACAZF010000007">
    <property type="protein sequence ID" value="KAF7298651.1"/>
    <property type="molecule type" value="Genomic_DNA"/>
</dbReference>
<dbReference type="InterPro" id="IPR036116">
    <property type="entry name" value="FN3_sf"/>
</dbReference>
<feature type="compositionally biased region" description="Acidic residues" evidence="1">
    <location>
        <begin position="377"/>
        <end position="390"/>
    </location>
</feature>